<gene>
    <name evidence="4" type="ORF">PACTADRAFT_50259</name>
</gene>
<dbReference type="GO" id="GO:0034515">
    <property type="term" value="C:proteasome storage granule"/>
    <property type="evidence" value="ECO:0007669"/>
    <property type="project" value="EnsemblFungi"/>
</dbReference>
<dbReference type="OrthoDB" id="8775810at2759"/>
<evidence type="ECO:0000313" key="5">
    <source>
        <dbReference type="Proteomes" id="UP000094236"/>
    </source>
</evidence>
<dbReference type="PANTHER" id="PTHR12387:SF0">
    <property type="entry name" value="26S PROTEASOME NON-ATPASE REGULATORY SUBUNIT 8"/>
    <property type="match status" value="1"/>
</dbReference>
<dbReference type="Gene3D" id="1.25.40.990">
    <property type="match status" value="1"/>
</dbReference>
<dbReference type="Pfam" id="PF10075">
    <property type="entry name" value="CSN8_PSD8_EIF3K"/>
    <property type="match status" value="1"/>
</dbReference>
<keyword evidence="2" id="KW-0647">Proteasome</keyword>
<evidence type="ECO:0000259" key="3">
    <source>
        <dbReference type="PROSITE" id="PS50250"/>
    </source>
</evidence>
<keyword evidence="5" id="KW-1185">Reference proteome</keyword>
<organism evidence="4 5">
    <name type="scientific">Pachysolen tannophilus NRRL Y-2460</name>
    <dbReference type="NCBI Taxonomy" id="669874"/>
    <lineage>
        <taxon>Eukaryota</taxon>
        <taxon>Fungi</taxon>
        <taxon>Dikarya</taxon>
        <taxon>Ascomycota</taxon>
        <taxon>Saccharomycotina</taxon>
        <taxon>Pichiomycetes</taxon>
        <taxon>Pachysolenaceae</taxon>
        <taxon>Pachysolen</taxon>
    </lineage>
</organism>
<dbReference type="InterPro" id="IPR006746">
    <property type="entry name" value="26S_Psome_Rpn12"/>
</dbReference>
<dbReference type="PANTHER" id="PTHR12387">
    <property type="entry name" value="26S PROTEASOME NON-ATPASE REGULATORY SUBUNIT 8"/>
    <property type="match status" value="1"/>
</dbReference>
<dbReference type="Proteomes" id="UP000094236">
    <property type="component" value="Unassembled WGS sequence"/>
</dbReference>
<name>A0A1E4TUV6_PACTA</name>
<dbReference type="GO" id="GO:0008541">
    <property type="term" value="C:proteasome regulatory particle, lid subcomplex"/>
    <property type="evidence" value="ECO:0007669"/>
    <property type="project" value="EnsemblFungi"/>
</dbReference>
<dbReference type="GO" id="GO:0005634">
    <property type="term" value="C:nucleus"/>
    <property type="evidence" value="ECO:0007669"/>
    <property type="project" value="TreeGrafter"/>
</dbReference>
<dbReference type="EMBL" id="KV454014">
    <property type="protein sequence ID" value="ODV95555.1"/>
    <property type="molecule type" value="Genomic_DNA"/>
</dbReference>
<proteinExistence type="inferred from homology"/>
<dbReference type="AlphaFoldDB" id="A0A1E4TUV6"/>
<protein>
    <recommendedName>
        <fullName evidence="3">PCI domain-containing protein</fullName>
    </recommendedName>
</protein>
<dbReference type="GO" id="GO:0043161">
    <property type="term" value="P:proteasome-mediated ubiquitin-dependent protein catabolic process"/>
    <property type="evidence" value="ECO:0007669"/>
    <property type="project" value="EnsemblFungi"/>
</dbReference>
<evidence type="ECO:0000313" key="4">
    <source>
        <dbReference type="EMBL" id="ODV95555.1"/>
    </source>
</evidence>
<dbReference type="PROSITE" id="PS50250">
    <property type="entry name" value="PCI"/>
    <property type="match status" value="1"/>
</dbReference>
<feature type="domain" description="PCI" evidence="3">
    <location>
        <begin position="68"/>
        <end position="254"/>
    </location>
</feature>
<sequence>MSLENLTRQLTTSFDSKDYENCQLLLSKIKIQLINNNLLVPINNKNTNDLIITRSILEIGALASINLLKFENFKNYILQLKFFYKLNNLTISKNKNKLISLYLLLLLSNGELDKFHIELEYFQNESKTIDDLEKDLYLKFPINLEKWIIDGDYFKIFQFFENKDDKIACEEFTIFEQILLNSIRSEICKNFEKTYKFLPLKNLKNLLFLNNNNTDNDQVLNIINDHKNWYLKDNIIYFDKEKIENEEKNDEEIDNRLIIKNALYYAKEIETII</sequence>
<dbReference type="GO" id="GO:0005829">
    <property type="term" value="C:cytosol"/>
    <property type="evidence" value="ECO:0007669"/>
    <property type="project" value="TreeGrafter"/>
</dbReference>
<dbReference type="STRING" id="669874.A0A1E4TUV6"/>
<evidence type="ECO:0000256" key="1">
    <source>
        <dbReference type="ARBA" id="ARBA00009627"/>
    </source>
</evidence>
<dbReference type="InterPro" id="IPR000717">
    <property type="entry name" value="PCI_dom"/>
</dbReference>
<comment type="similarity">
    <text evidence="1">Belongs to the proteasome subunit S14 family.</text>
</comment>
<evidence type="ECO:0000256" key="2">
    <source>
        <dbReference type="ARBA" id="ARBA00022942"/>
    </source>
</evidence>
<accession>A0A1E4TUV6</accession>
<dbReference type="InterPro" id="IPR033464">
    <property type="entry name" value="CSN8_PSD8_EIF3K"/>
</dbReference>
<reference evidence="5" key="1">
    <citation type="submission" date="2016-05" db="EMBL/GenBank/DDBJ databases">
        <title>Comparative genomics of biotechnologically important yeasts.</title>
        <authorList>
            <consortium name="DOE Joint Genome Institute"/>
            <person name="Riley R."/>
            <person name="Haridas S."/>
            <person name="Wolfe K.H."/>
            <person name="Lopes M.R."/>
            <person name="Hittinger C.T."/>
            <person name="Goker M."/>
            <person name="Salamov A."/>
            <person name="Wisecaver J."/>
            <person name="Long T.M."/>
            <person name="Aerts A.L."/>
            <person name="Barry K."/>
            <person name="Choi C."/>
            <person name="Clum A."/>
            <person name="Coughlan A.Y."/>
            <person name="Deshpande S."/>
            <person name="Douglass A.P."/>
            <person name="Hanson S.J."/>
            <person name="Klenk H.-P."/>
            <person name="Labutti K."/>
            <person name="Lapidus A."/>
            <person name="Lindquist E."/>
            <person name="Lipzen A."/>
            <person name="Meier-Kolthoff J.P."/>
            <person name="Ohm R.A."/>
            <person name="Otillar R.P."/>
            <person name="Pangilinan J."/>
            <person name="Peng Y."/>
            <person name="Rokas A."/>
            <person name="Rosa C.A."/>
            <person name="Scheuner C."/>
            <person name="Sibirny A.A."/>
            <person name="Slot J.C."/>
            <person name="Stielow J.B."/>
            <person name="Sun H."/>
            <person name="Kurtzman C.P."/>
            <person name="Blackwell M."/>
            <person name="Grigoriev I.V."/>
            <person name="Jeffries T.W."/>
        </authorList>
    </citation>
    <scope>NUCLEOTIDE SEQUENCE [LARGE SCALE GENOMIC DNA]</scope>
    <source>
        <strain evidence="5">NRRL Y-2460</strain>
    </source>
</reference>